<comment type="subcellular location">
    <subcellularLocation>
        <location evidence="2">Virion membrane</location>
        <topology evidence="2">Single-pass membrane protein</topology>
    </subcellularLocation>
</comment>
<keyword evidence="10" id="KW-1015">Disulfide bond</keyword>
<organism evidence="12">
    <name type="scientific">Diachasmimorpha longicaudata entomopoxvirus</name>
    <dbReference type="NCBI Taxonomy" id="109981"/>
    <lineage>
        <taxon>Viruses</taxon>
        <taxon>Varidnaviria</taxon>
        <taxon>Bamfordvirae</taxon>
        <taxon>Nucleocytoviricota</taxon>
        <taxon>Pokkesviricetes</taxon>
        <taxon>Chitovirales</taxon>
        <taxon>Poxviridae</taxon>
        <taxon>Entomopoxvirinae</taxon>
        <taxon>Epsilonentomopoxvirus</taxon>
        <taxon>Epsilonentomopoxvirus dlongicaudata</taxon>
        <taxon>Diachasmimorpha entomopoxvirus</taxon>
    </lineage>
</organism>
<keyword evidence="5" id="KW-0812">Transmembrane</keyword>
<evidence type="ECO:0000256" key="4">
    <source>
        <dbReference type="ARBA" id="ARBA00022595"/>
    </source>
</evidence>
<evidence type="ECO:0000256" key="1">
    <source>
        <dbReference type="ARBA" id="ARBA00004039"/>
    </source>
</evidence>
<keyword evidence="8" id="KW-1133">Transmembrane helix</keyword>
<keyword evidence="6" id="KW-0946">Virion</keyword>
<protein>
    <submittedName>
        <fullName evidence="13">Putative IMV entry/fusion membrane protein 3</fullName>
    </submittedName>
    <submittedName>
        <fullName evidence="12">Putative virion surface protein</fullName>
    </submittedName>
</protein>
<dbReference type="EMBL" id="AY598431">
    <property type="protein sequence ID" value="AAT99851.1"/>
    <property type="molecule type" value="Genomic_DNA"/>
</dbReference>
<evidence type="ECO:0000313" key="12">
    <source>
        <dbReference type="EMBL" id="AAT99851.1"/>
    </source>
</evidence>
<evidence type="ECO:0000256" key="11">
    <source>
        <dbReference type="ARBA" id="ARBA00023296"/>
    </source>
</evidence>
<dbReference type="GO" id="GO:0039663">
    <property type="term" value="P:membrane fusion involved in viral entry into host cell"/>
    <property type="evidence" value="ECO:0007669"/>
    <property type="project" value="UniProtKB-KW"/>
</dbReference>
<sequence>MLVILVIFIITLCFSLFQFYEFYKNYDYILEFNDRYKKYEYVTTPGFNFIDKSIFDPNDEAKTKEEKWRCIQSDKVWSGISSRGFVNDGGHIAQWSNRETCLNYIFSHEILNYTNPCKTDGKQSDNVLKKCNLFKAANKIDDQYFPNIEEKALLA</sequence>
<dbReference type="GO" id="GO:0019031">
    <property type="term" value="C:viral envelope"/>
    <property type="evidence" value="ECO:0007669"/>
    <property type="project" value="InterPro"/>
</dbReference>
<gene>
    <name evidence="13" type="ORF">DLEV_126</name>
</gene>
<evidence type="ECO:0000256" key="10">
    <source>
        <dbReference type="ARBA" id="ARBA00023157"/>
    </source>
</evidence>
<keyword evidence="11" id="KW-1160">Virus entry into host cell</keyword>
<accession>Q5GF33</accession>
<evidence type="ECO:0000313" key="13">
    <source>
        <dbReference type="EMBL" id="AKS26417.1"/>
    </source>
</evidence>
<dbReference type="Proteomes" id="UP000593702">
    <property type="component" value="Segment"/>
</dbReference>
<dbReference type="GO" id="GO:0055036">
    <property type="term" value="C:virion membrane"/>
    <property type="evidence" value="ECO:0007669"/>
    <property type="project" value="UniProtKB-SubCell"/>
</dbReference>
<evidence type="ECO:0000256" key="8">
    <source>
        <dbReference type="ARBA" id="ARBA00022989"/>
    </source>
</evidence>
<dbReference type="GO" id="GO:0046718">
    <property type="term" value="P:symbiont entry into host cell"/>
    <property type="evidence" value="ECO:0007669"/>
    <property type="project" value="UniProtKB-KW"/>
</dbReference>
<comment type="function">
    <text evidence="1">Envelope protein required for virus entry into host cell and for cell-cell fusion (syncytium formation).</text>
</comment>
<name>Q5GF33_9POXV</name>
<evidence type="ECO:0000256" key="9">
    <source>
        <dbReference type="ARBA" id="ARBA00023136"/>
    </source>
</evidence>
<evidence type="ECO:0000313" key="14">
    <source>
        <dbReference type="Proteomes" id="UP000593702"/>
    </source>
</evidence>
<keyword evidence="4" id="KW-1162">Viral penetration into host cytoplasm</keyword>
<evidence type="ECO:0000256" key="7">
    <source>
        <dbReference type="ARBA" id="ARBA00022921"/>
    </source>
</evidence>
<keyword evidence="14" id="KW-1185">Reference proteome</keyword>
<keyword evidence="3" id="KW-1168">Fusion of virus membrane with host membrane</keyword>
<dbReference type="InterPro" id="IPR007664">
    <property type="entry name" value="Poxvirus_A28"/>
</dbReference>
<reference evidence="13 14" key="2">
    <citation type="submission" date="2015-04" db="EMBL/GenBank/DDBJ databases">
        <title>Diachasmimorpha longicaudata entomopoxvirus genome.</title>
        <authorList>
            <person name="Coffman K.A."/>
            <person name="Burke G.R."/>
        </authorList>
    </citation>
    <scope>NUCLEOTIDE SEQUENCE [LARGE SCALE GENOMIC DNA]</scope>
</reference>
<evidence type="ECO:0000256" key="5">
    <source>
        <dbReference type="ARBA" id="ARBA00022692"/>
    </source>
</evidence>
<evidence type="ECO:0000256" key="3">
    <source>
        <dbReference type="ARBA" id="ARBA00022506"/>
    </source>
</evidence>
<evidence type="ECO:0000256" key="2">
    <source>
        <dbReference type="ARBA" id="ARBA00004381"/>
    </source>
</evidence>
<dbReference type="EMBL" id="KR095315">
    <property type="protein sequence ID" value="AKS26417.1"/>
    <property type="molecule type" value="Genomic_DNA"/>
</dbReference>
<reference evidence="12" key="1">
    <citation type="journal article" date="2005" name="J. Insect Physiol.">
        <title>Comparative analysis of selected genes from Diachasmimorpha longicaudata entomopoxvirus and other poxviruses.</title>
        <authorList>
            <person name="Hashimoto Y."/>
            <person name="Lawrence P.O."/>
        </authorList>
    </citation>
    <scope>NUCLEOTIDE SEQUENCE</scope>
</reference>
<evidence type="ECO:0000256" key="6">
    <source>
        <dbReference type="ARBA" id="ARBA00022844"/>
    </source>
</evidence>
<keyword evidence="7" id="KW-0426">Late protein</keyword>
<proteinExistence type="predicted"/>
<keyword evidence="9" id="KW-0472">Membrane</keyword>
<dbReference type="Pfam" id="PF04584">
    <property type="entry name" value="Pox_A28"/>
    <property type="match status" value="1"/>
</dbReference>